<comment type="caution">
    <text evidence="1">The sequence shown here is derived from an EMBL/GenBank/DDBJ whole genome shotgun (WGS) entry which is preliminary data.</text>
</comment>
<protein>
    <submittedName>
        <fullName evidence="1">Uncharacterized protein</fullName>
    </submittedName>
</protein>
<reference evidence="1 2" key="1">
    <citation type="submission" date="2013-01" db="EMBL/GenBank/DDBJ databases">
        <authorList>
            <person name="Harkins D.M."/>
            <person name="Durkin A.S."/>
            <person name="Brinkac L.M."/>
            <person name="Haft D.H."/>
            <person name="Selengut J.D."/>
            <person name="Sanka R."/>
            <person name="DePew J."/>
            <person name="Purushe J."/>
            <person name="Tulsiani S.M."/>
            <person name="Graham G.C."/>
            <person name="Burns M.-A."/>
            <person name="Dohnt M.F."/>
            <person name="Smythe L.D."/>
            <person name="McKay D.B."/>
            <person name="Craig S.B."/>
            <person name="Vinetz J.M."/>
            <person name="Sutton G.G."/>
            <person name="Nierman W.C."/>
            <person name="Fouts D.E."/>
        </authorList>
    </citation>
    <scope>NUCLEOTIDE SEQUENCE [LARGE SCALE GENOMIC DNA]</scope>
    <source>
        <strain evidence="1 2">LT2116</strain>
    </source>
</reference>
<dbReference type="Proteomes" id="UP000011770">
    <property type="component" value="Unassembled WGS sequence"/>
</dbReference>
<dbReference type="AlphaFoldDB" id="M3EMF4"/>
<proteinExistence type="predicted"/>
<accession>M3EMF4</accession>
<dbReference type="EMBL" id="AHOR02000026">
    <property type="protein sequence ID" value="EMF82233.1"/>
    <property type="molecule type" value="Genomic_DNA"/>
</dbReference>
<sequence>MYPIQLEQQYANFFLSDFDRFVKSFLVTLKNSSDSNFSDNLEKFKRNFKESEKQSAKFEHQFQLVKTWAIDKTNAAISKKIEKKFGATVATKWLSNLTPTLSQSRLSGKDATDPVFPTITITKATSEQIKGLVNEYVQTNLGLSRNIKDEYFAKNTKPNLPRNQTRFEFSNDR</sequence>
<evidence type="ECO:0000313" key="2">
    <source>
        <dbReference type="Proteomes" id="UP000011770"/>
    </source>
</evidence>
<name>M3EMF4_9LEPT</name>
<gene>
    <name evidence="1" type="ORF">LEP1GSC188_3393</name>
</gene>
<organism evidence="1 2">
    <name type="scientific">Leptospira weilii serovar Topaz str. LT2116</name>
    <dbReference type="NCBI Taxonomy" id="1088540"/>
    <lineage>
        <taxon>Bacteria</taxon>
        <taxon>Pseudomonadati</taxon>
        <taxon>Spirochaetota</taxon>
        <taxon>Spirochaetia</taxon>
        <taxon>Leptospirales</taxon>
        <taxon>Leptospiraceae</taxon>
        <taxon>Leptospira</taxon>
    </lineage>
</organism>
<evidence type="ECO:0000313" key="1">
    <source>
        <dbReference type="EMBL" id="EMF82233.1"/>
    </source>
</evidence>